<comment type="caution">
    <text evidence="2">The sequence shown here is derived from an EMBL/GenBank/DDBJ whole genome shotgun (WGS) entry which is preliminary data.</text>
</comment>
<proteinExistence type="predicted"/>
<dbReference type="CDD" id="cd04301">
    <property type="entry name" value="NAT_SF"/>
    <property type="match status" value="1"/>
</dbReference>
<dbReference type="InterPro" id="IPR016181">
    <property type="entry name" value="Acyl_CoA_acyltransferase"/>
</dbReference>
<evidence type="ECO:0000313" key="3">
    <source>
        <dbReference type="Proteomes" id="UP001050975"/>
    </source>
</evidence>
<dbReference type="GO" id="GO:0016747">
    <property type="term" value="F:acyltransferase activity, transferring groups other than amino-acyl groups"/>
    <property type="evidence" value="ECO:0007669"/>
    <property type="project" value="InterPro"/>
</dbReference>
<dbReference type="EMBL" id="BLAY01000198">
    <property type="protein sequence ID" value="GET43076.1"/>
    <property type="molecule type" value="Genomic_DNA"/>
</dbReference>
<gene>
    <name evidence="2" type="ORF">MiSe_78960</name>
</gene>
<reference evidence="2" key="1">
    <citation type="submission" date="2019-10" db="EMBL/GenBank/DDBJ databases">
        <title>Draft genome sequece of Microseira wollei NIES-4236.</title>
        <authorList>
            <person name="Yamaguchi H."/>
            <person name="Suzuki S."/>
            <person name="Kawachi M."/>
        </authorList>
    </citation>
    <scope>NUCLEOTIDE SEQUENCE</scope>
    <source>
        <strain evidence="2">NIES-4236</strain>
    </source>
</reference>
<evidence type="ECO:0000259" key="1">
    <source>
        <dbReference type="PROSITE" id="PS51186"/>
    </source>
</evidence>
<dbReference type="Gene3D" id="3.40.630.30">
    <property type="match status" value="1"/>
</dbReference>
<accession>A0AAV3XQA3</accession>
<evidence type="ECO:0000313" key="2">
    <source>
        <dbReference type="EMBL" id="GET43076.1"/>
    </source>
</evidence>
<dbReference type="InterPro" id="IPR000182">
    <property type="entry name" value="GNAT_dom"/>
</dbReference>
<organism evidence="2 3">
    <name type="scientific">Microseira wollei NIES-4236</name>
    <dbReference type="NCBI Taxonomy" id="2530354"/>
    <lineage>
        <taxon>Bacteria</taxon>
        <taxon>Bacillati</taxon>
        <taxon>Cyanobacteriota</taxon>
        <taxon>Cyanophyceae</taxon>
        <taxon>Oscillatoriophycideae</taxon>
        <taxon>Aerosakkonematales</taxon>
        <taxon>Aerosakkonemataceae</taxon>
        <taxon>Microseira</taxon>
    </lineage>
</organism>
<feature type="domain" description="N-acetyltransferase" evidence="1">
    <location>
        <begin position="1"/>
        <end position="160"/>
    </location>
</feature>
<name>A0AAV3XQA3_9CYAN</name>
<dbReference type="RefSeq" id="WP_226591514.1">
    <property type="nucleotide sequence ID" value="NZ_BLAY01000198.1"/>
</dbReference>
<dbReference type="AlphaFoldDB" id="A0AAV3XQA3"/>
<dbReference type="PANTHER" id="PTHR43072">
    <property type="entry name" value="N-ACETYLTRANSFERASE"/>
    <property type="match status" value="1"/>
</dbReference>
<sequence length="160" mass="18388">MIRPATPADVAAILPMVAKICALHETWNEAKYGFLPNPEQRYEGWLKRLAMNERSVFLVASAPEQPGKLVGFIVATVEKEIPIYRLKEYAFIHDLWVEEEYRRSGIARQMVMESIDQFKLRGVKQIRLDLDAVNESARRLFSSCGFRVSTIEMLVELESL</sequence>
<dbReference type="Proteomes" id="UP001050975">
    <property type="component" value="Unassembled WGS sequence"/>
</dbReference>
<protein>
    <submittedName>
        <fullName evidence="2">Acetyltransferase, GNAT family protein</fullName>
    </submittedName>
</protein>
<keyword evidence="3" id="KW-1185">Reference proteome</keyword>
<dbReference type="SUPFAM" id="SSF55729">
    <property type="entry name" value="Acyl-CoA N-acyltransferases (Nat)"/>
    <property type="match status" value="1"/>
</dbReference>
<dbReference type="Pfam" id="PF00583">
    <property type="entry name" value="Acetyltransf_1"/>
    <property type="match status" value="1"/>
</dbReference>
<dbReference type="PROSITE" id="PS51186">
    <property type="entry name" value="GNAT"/>
    <property type="match status" value="1"/>
</dbReference>